<dbReference type="Gene3D" id="3.40.190.10">
    <property type="entry name" value="Periplasmic binding protein-like II"/>
    <property type="match status" value="2"/>
</dbReference>
<dbReference type="Proteomes" id="UP001526147">
    <property type="component" value="Unassembled WGS sequence"/>
</dbReference>
<protein>
    <submittedName>
        <fullName evidence="7">Extracellular solute-binding protein</fullName>
    </submittedName>
</protein>
<keyword evidence="5" id="KW-0449">Lipoprotein</keyword>
<evidence type="ECO:0000313" key="8">
    <source>
        <dbReference type="Proteomes" id="UP001526147"/>
    </source>
</evidence>
<comment type="caution">
    <text evidence="7">The sequence shown here is derived from an EMBL/GenBank/DDBJ whole genome shotgun (WGS) entry which is preliminary data.</text>
</comment>
<evidence type="ECO:0000256" key="1">
    <source>
        <dbReference type="ARBA" id="ARBA00022475"/>
    </source>
</evidence>
<evidence type="ECO:0000256" key="5">
    <source>
        <dbReference type="ARBA" id="ARBA00023288"/>
    </source>
</evidence>
<evidence type="ECO:0000256" key="6">
    <source>
        <dbReference type="SAM" id="SignalP"/>
    </source>
</evidence>
<feature type="signal peptide" evidence="6">
    <location>
        <begin position="1"/>
        <end position="21"/>
    </location>
</feature>
<evidence type="ECO:0000313" key="7">
    <source>
        <dbReference type="EMBL" id="MCV9886656.1"/>
    </source>
</evidence>
<feature type="chain" id="PRO_5047175959" evidence="6">
    <location>
        <begin position="22"/>
        <end position="553"/>
    </location>
</feature>
<dbReference type="PANTHER" id="PTHR43649:SF33">
    <property type="entry name" value="POLYGALACTURONAN_RHAMNOGALACTURONAN-BINDING PROTEIN YTCQ"/>
    <property type="match status" value="1"/>
</dbReference>
<accession>A0ABT3DJG7</accession>
<organism evidence="7 8">
    <name type="scientific">Metabacillus halosaccharovorans</name>
    <dbReference type="NCBI Taxonomy" id="930124"/>
    <lineage>
        <taxon>Bacteria</taxon>
        <taxon>Bacillati</taxon>
        <taxon>Bacillota</taxon>
        <taxon>Bacilli</taxon>
        <taxon>Bacillales</taxon>
        <taxon>Bacillaceae</taxon>
        <taxon>Metabacillus</taxon>
    </lineage>
</organism>
<dbReference type="Pfam" id="PF01547">
    <property type="entry name" value="SBP_bac_1"/>
    <property type="match status" value="1"/>
</dbReference>
<keyword evidence="2 6" id="KW-0732">Signal</keyword>
<name>A0ABT3DJG7_9BACI</name>
<evidence type="ECO:0000256" key="4">
    <source>
        <dbReference type="ARBA" id="ARBA00023139"/>
    </source>
</evidence>
<dbReference type="PANTHER" id="PTHR43649">
    <property type="entry name" value="ARABINOSE-BINDING PROTEIN-RELATED"/>
    <property type="match status" value="1"/>
</dbReference>
<sequence>MQKKFKLYLTMMLVLTLTLLAACTNNEEAGSESQEGENGEITVKVLHNWAGSEGNAPKDVENNPVAKKILEETGVKLEFDYPTGLSEVEKITQVFSTGEFPDLYTGPAWGKESETLLKAANEGQLHDLTEYIDKYPNLANLVKEENISPSLYDNIISQQQGGQFMLHAGYPATEDDVINWLYGLYVNKDIADQVGIDPQSVHTPEDLYNFLKAVKDANLESNGNPVFPLGANGNGWPLDILSEMFVPVAGSASWMIDDNGETKLNFLTSEYEDYILYMQKLLNDGLLDPEAYTQTGAIAEEKLMQGRYAVVPNQFPGLWTGLSKAGLQDKYVPLGPLNDANGDPHRTEVNVTGSQLIAVPTSVPKEKLDAIMEMLNYLASDEGFLLTKYGVEGVHYDMVDGKVQAKKEWVDKLKDDPKALINEGIDSSYGTLAGMHRAISLAGGSFGYQYDPRYKIEEEFKQIMSPNGITPVEGKDPYTVFQKHANYEQIQPIFDTLGDVVLQAIHSKSEEEAKKLIKESQDALKSAGIEDVDNEIANQAKDGTEFMRYRTSN</sequence>
<keyword evidence="4" id="KW-0564">Palmitate</keyword>
<dbReference type="EMBL" id="JAOYEY010000041">
    <property type="protein sequence ID" value="MCV9886656.1"/>
    <property type="molecule type" value="Genomic_DNA"/>
</dbReference>
<dbReference type="PROSITE" id="PS51257">
    <property type="entry name" value="PROKAR_LIPOPROTEIN"/>
    <property type="match status" value="1"/>
</dbReference>
<dbReference type="RefSeq" id="WP_264143207.1">
    <property type="nucleotide sequence ID" value="NZ_JAOYEY010000041.1"/>
</dbReference>
<dbReference type="InterPro" id="IPR006059">
    <property type="entry name" value="SBP"/>
</dbReference>
<dbReference type="InterPro" id="IPR050490">
    <property type="entry name" value="Bact_solute-bd_prot1"/>
</dbReference>
<proteinExistence type="predicted"/>
<evidence type="ECO:0000256" key="3">
    <source>
        <dbReference type="ARBA" id="ARBA00023136"/>
    </source>
</evidence>
<evidence type="ECO:0000256" key="2">
    <source>
        <dbReference type="ARBA" id="ARBA00022729"/>
    </source>
</evidence>
<keyword evidence="8" id="KW-1185">Reference proteome</keyword>
<keyword evidence="3" id="KW-0472">Membrane</keyword>
<gene>
    <name evidence="7" type="ORF">OIH86_13530</name>
</gene>
<reference evidence="7 8" key="1">
    <citation type="submission" date="2022-10" db="EMBL/GenBank/DDBJ databases">
        <title>Draft genome assembly of moderately radiation resistant bacterium Metabacillus halosaccharovorans.</title>
        <authorList>
            <person name="Pal S."/>
            <person name="Gopinathan A."/>
        </authorList>
    </citation>
    <scope>NUCLEOTIDE SEQUENCE [LARGE SCALE GENOMIC DNA]</scope>
    <source>
        <strain evidence="7 8">VITHBRA001</strain>
    </source>
</reference>
<keyword evidence="1" id="KW-1003">Cell membrane</keyword>
<dbReference type="SUPFAM" id="SSF53850">
    <property type="entry name" value="Periplasmic binding protein-like II"/>
    <property type="match status" value="1"/>
</dbReference>